<name>A0A858R4N4_9PROT</name>
<dbReference type="EC" id="2.1.1.113" evidence="2"/>
<gene>
    <name evidence="8" type="ORF">HHL28_03905</name>
</gene>
<dbReference type="InterPro" id="IPR029063">
    <property type="entry name" value="SAM-dependent_MTases_sf"/>
</dbReference>
<dbReference type="GO" id="GO:0003677">
    <property type="term" value="F:DNA binding"/>
    <property type="evidence" value="ECO:0007669"/>
    <property type="project" value="InterPro"/>
</dbReference>
<dbReference type="Proteomes" id="UP000501891">
    <property type="component" value="Chromosome"/>
</dbReference>
<evidence type="ECO:0000313" key="8">
    <source>
        <dbReference type="EMBL" id="QJE72355.1"/>
    </source>
</evidence>
<evidence type="ECO:0000256" key="5">
    <source>
        <dbReference type="ARBA" id="ARBA00022691"/>
    </source>
</evidence>
<dbReference type="SUPFAM" id="SSF53335">
    <property type="entry name" value="S-adenosyl-L-methionine-dependent methyltransferases"/>
    <property type="match status" value="2"/>
</dbReference>
<dbReference type="EMBL" id="CP051775">
    <property type="protein sequence ID" value="QJE72355.1"/>
    <property type="molecule type" value="Genomic_DNA"/>
</dbReference>
<evidence type="ECO:0000256" key="6">
    <source>
        <dbReference type="ARBA" id="ARBA00022747"/>
    </source>
</evidence>
<keyword evidence="9" id="KW-1185">Reference proteome</keyword>
<comment type="catalytic activity">
    <reaction evidence="7">
        <text>a 2'-deoxycytidine in DNA + S-adenosyl-L-methionine = an N(4)-methyl-2'-deoxycytidine in DNA + S-adenosyl-L-homocysteine + H(+)</text>
        <dbReference type="Rhea" id="RHEA:16857"/>
        <dbReference type="Rhea" id="RHEA-COMP:11369"/>
        <dbReference type="Rhea" id="RHEA-COMP:13674"/>
        <dbReference type="ChEBI" id="CHEBI:15378"/>
        <dbReference type="ChEBI" id="CHEBI:57856"/>
        <dbReference type="ChEBI" id="CHEBI:59789"/>
        <dbReference type="ChEBI" id="CHEBI:85452"/>
        <dbReference type="ChEBI" id="CHEBI:137933"/>
        <dbReference type="EC" id="2.1.1.113"/>
    </reaction>
</comment>
<sequence>MNFQFKYLGPSRAVSVKEDFRKIDFRIRSLLREKQDDEHLWSPPNRDRTDSGHRVFQYPAMMVPIVQRRLLEAVVCSQREGISLYDPFCGSGTSLVSGMHLGMSVHGNDINPLAVLISRLRTAREVDADIAEKVRRAVSDARGDKSQVVETAMPNREKWFKQEVALELSALRRSIRNESNLWMRRLLWTTLAETIRLTSNDRTSTYKLHVRTEEDINRRDQSPIDEFERLAAQNAKSLLGFRAALNDNGFVTAGKYLRDTVVKLADTTETMSGIWGSEKKFDLMMTSPPYGDNVTTVTYGQHSYLPLNWIDLADIDEGASPDFLKSTREIDQRSLGGGKVAAKRPDPSRLLEGSRALKKAWAKLPSGGTGRQRLMSFYADVTLAIDSMLSVMKQDAYLIWTVGNRNISGCAIPTDKIITELLEARGCTYVAELTRVIRHKRMPNRNASSETMKREHILVLRHGE</sequence>
<dbReference type="GO" id="GO:0015667">
    <property type="term" value="F:site-specific DNA-methyltransferase (cytosine-N4-specific) activity"/>
    <property type="evidence" value="ECO:0007669"/>
    <property type="project" value="UniProtKB-EC"/>
</dbReference>
<dbReference type="Gene3D" id="3.40.50.150">
    <property type="entry name" value="Vaccinia Virus protein VP39"/>
    <property type="match status" value="2"/>
</dbReference>
<keyword evidence="6" id="KW-0680">Restriction system</keyword>
<evidence type="ECO:0000256" key="7">
    <source>
        <dbReference type="ARBA" id="ARBA00049120"/>
    </source>
</evidence>
<keyword evidence="3" id="KW-0489">Methyltransferase</keyword>
<keyword evidence="5" id="KW-0949">S-adenosyl-L-methionine</keyword>
<dbReference type="GO" id="GO:0009307">
    <property type="term" value="P:DNA restriction-modification system"/>
    <property type="evidence" value="ECO:0007669"/>
    <property type="project" value="UniProtKB-KW"/>
</dbReference>
<reference evidence="8" key="1">
    <citation type="submission" date="2020-04" db="EMBL/GenBank/DDBJ databases">
        <title>A desert anoxygenic phototrophic bacterium fixes CO2 using RubisCO under aerobic conditions.</title>
        <authorList>
            <person name="Tang K."/>
        </authorList>
    </citation>
    <scope>NUCLEOTIDE SEQUENCE [LARGE SCALE GENOMIC DNA]</scope>
    <source>
        <strain evidence="8">MIMtkB3</strain>
    </source>
</reference>
<dbReference type="InterPro" id="IPR017985">
    <property type="entry name" value="MeTrfase_CN4_CS"/>
</dbReference>
<organism evidence="8 9">
    <name type="scientific">Aerophototrophica crusticola</name>
    <dbReference type="NCBI Taxonomy" id="1709002"/>
    <lineage>
        <taxon>Bacteria</taxon>
        <taxon>Pseudomonadati</taxon>
        <taxon>Pseudomonadota</taxon>
        <taxon>Alphaproteobacteria</taxon>
        <taxon>Rhodospirillales</taxon>
        <taxon>Rhodospirillaceae</taxon>
        <taxon>Aerophototrophica</taxon>
    </lineage>
</organism>
<accession>A0A858R4N4</accession>
<dbReference type="GO" id="GO:0032259">
    <property type="term" value="P:methylation"/>
    <property type="evidence" value="ECO:0007669"/>
    <property type="project" value="UniProtKB-KW"/>
</dbReference>
<proteinExistence type="inferred from homology"/>
<comment type="similarity">
    <text evidence="1">Belongs to the N(4)/N(6)-methyltransferase family. N(4) subfamily.</text>
</comment>
<dbReference type="AlphaFoldDB" id="A0A858R4N4"/>
<keyword evidence="4" id="KW-0808">Transferase</keyword>
<evidence type="ECO:0000313" key="9">
    <source>
        <dbReference type="Proteomes" id="UP000501891"/>
    </source>
</evidence>
<evidence type="ECO:0000256" key="4">
    <source>
        <dbReference type="ARBA" id="ARBA00022679"/>
    </source>
</evidence>
<evidence type="ECO:0000256" key="2">
    <source>
        <dbReference type="ARBA" id="ARBA00012185"/>
    </source>
</evidence>
<dbReference type="REBASE" id="398319">
    <property type="entry name" value="M.RbaB3ORF3905P"/>
</dbReference>
<dbReference type="PROSITE" id="PS00093">
    <property type="entry name" value="N4_MTASE"/>
    <property type="match status" value="1"/>
</dbReference>
<protein>
    <recommendedName>
        <fullName evidence="2">site-specific DNA-methyltransferase (cytosine-N(4)-specific)</fullName>
        <ecNumber evidence="2">2.1.1.113</ecNumber>
    </recommendedName>
</protein>
<dbReference type="KEGG" id="acru:HHL28_03905"/>
<evidence type="ECO:0000256" key="1">
    <source>
        <dbReference type="ARBA" id="ARBA00010203"/>
    </source>
</evidence>
<evidence type="ECO:0000256" key="3">
    <source>
        <dbReference type="ARBA" id="ARBA00022603"/>
    </source>
</evidence>